<dbReference type="InterPro" id="IPR012910">
    <property type="entry name" value="Plug_dom"/>
</dbReference>
<keyword evidence="9" id="KW-0406">Ion transport</keyword>
<dbReference type="STRING" id="1121001.SAMN02745857_03768"/>
<comment type="similarity">
    <text evidence="2 14 15">Belongs to the TonB-dependent receptor family.</text>
</comment>
<evidence type="ECO:0000256" key="2">
    <source>
        <dbReference type="ARBA" id="ARBA00009810"/>
    </source>
</evidence>
<dbReference type="Proteomes" id="UP000192761">
    <property type="component" value="Unassembled WGS sequence"/>
</dbReference>
<keyword evidence="12" id="KW-0675">Receptor</keyword>
<organism evidence="19 20">
    <name type="scientific">Andreprevotia lacus DSM 23236</name>
    <dbReference type="NCBI Taxonomy" id="1121001"/>
    <lineage>
        <taxon>Bacteria</taxon>
        <taxon>Pseudomonadati</taxon>
        <taxon>Pseudomonadota</taxon>
        <taxon>Betaproteobacteria</taxon>
        <taxon>Neisseriales</taxon>
        <taxon>Chitinibacteraceae</taxon>
        <taxon>Andreprevotia</taxon>
    </lineage>
</organism>
<evidence type="ECO:0000256" key="3">
    <source>
        <dbReference type="ARBA" id="ARBA00022448"/>
    </source>
</evidence>
<keyword evidence="7 16" id="KW-0732">Signal</keyword>
<keyword evidence="13 14" id="KW-0998">Cell outer membrane</keyword>
<accession>A0A1W1XZC8</accession>
<reference evidence="19 20" key="1">
    <citation type="submission" date="2017-04" db="EMBL/GenBank/DDBJ databases">
        <authorList>
            <person name="Afonso C.L."/>
            <person name="Miller P.J."/>
            <person name="Scott M.A."/>
            <person name="Spackman E."/>
            <person name="Goraichik I."/>
            <person name="Dimitrov K.M."/>
            <person name="Suarez D.L."/>
            <person name="Swayne D.E."/>
        </authorList>
    </citation>
    <scope>NUCLEOTIDE SEQUENCE [LARGE SCALE GENOMIC DNA]</scope>
    <source>
        <strain evidence="19 20">DSM 23236</strain>
    </source>
</reference>
<evidence type="ECO:0000256" key="6">
    <source>
        <dbReference type="ARBA" id="ARBA00022692"/>
    </source>
</evidence>
<dbReference type="Gene3D" id="2.170.130.10">
    <property type="entry name" value="TonB-dependent receptor, plug domain"/>
    <property type="match status" value="1"/>
</dbReference>
<evidence type="ECO:0000256" key="16">
    <source>
        <dbReference type="SAM" id="SignalP"/>
    </source>
</evidence>
<dbReference type="EMBL" id="FWXD01000033">
    <property type="protein sequence ID" value="SMC29329.1"/>
    <property type="molecule type" value="Genomic_DNA"/>
</dbReference>
<keyword evidence="3 14" id="KW-0813">Transport</keyword>
<protein>
    <submittedName>
        <fullName evidence="19">Iron complex outermembrane recepter protein</fullName>
    </submittedName>
</protein>
<dbReference type="GO" id="GO:0015344">
    <property type="term" value="F:siderophore uptake transmembrane transporter activity"/>
    <property type="evidence" value="ECO:0007669"/>
    <property type="project" value="TreeGrafter"/>
</dbReference>
<dbReference type="AlphaFoldDB" id="A0A1W1XZC8"/>
<dbReference type="OrthoDB" id="127311at2"/>
<sequence>MRRLLPALLLGAAITAQADDAAELQPVVVSATRVETPASDVPAAVSQLGRDDIQAAQPTINLSEALQRLPGVVAQNRQNYAQDVQLSVRGFGARSTFGVRGVRIVVDGIPATMPDGQAQTSHIDLASAEHIELLRGPFSVLYGNAAGGTLLVNSESGQPGNAVTASVAAGSDGARKNGIKASGLQGGINYLLDANRFSTDGYRDHSAATRDLLNGKLVFGVGEQGVATLVVNSVRADADDPLGLSRAQYEANPQQADASALRYNTRKALDQQQFGASLDQPLGDADTLHASLYAGQRATTQFQAITPGAQTPAGSAGGVIDLQRRYQGVDANWLHQGEGWHVVAGVNVEALDEARKGYENFVGSTLGVQGRLRRDESNRVWNADQYLQLQWQPAERWRLDAGVRNSSVHVRSTDHYIAPGNGDDSGSVTYKHLGGALGINYRAAEALNLYAAYGQGFETPTLNELSYRATSGGGLNWALQPAESDHYEVGAKWQPAAGTRVELALFHVDTRNELVVLANAGGRAVYQNAARTRRDGIELSAHHDWTATLSSTLAYSWLRAEYAQAFASCSGTPCTATTVPAGKRLPGIPGASLFADLAWQPADGALLALETVYSGSMMVNDANSDARASYWLINLRAGLQQKLGAWRFKEFVRLDNLLEQQYAGSVIVNESNGRYFEPAPGRSVFAGVSATLDW</sequence>
<keyword evidence="20" id="KW-1185">Reference proteome</keyword>
<keyword evidence="11 14" id="KW-0472">Membrane</keyword>
<evidence type="ECO:0000259" key="17">
    <source>
        <dbReference type="Pfam" id="PF00593"/>
    </source>
</evidence>
<evidence type="ECO:0000256" key="5">
    <source>
        <dbReference type="ARBA" id="ARBA00022496"/>
    </source>
</evidence>
<evidence type="ECO:0000256" key="10">
    <source>
        <dbReference type="ARBA" id="ARBA00023077"/>
    </source>
</evidence>
<dbReference type="InterPro" id="IPR036942">
    <property type="entry name" value="Beta-barrel_TonB_sf"/>
</dbReference>
<dbReference type="Gene3D" id="2.40.170.20">
    <property type="entry name" value="TonB-dependent receptor, beta-barrel domain"/>
    <property type="match status" value="1"/>
</dbReference>
<evidence type="ECO:0000256" key="14">
    <source>
        <dbReference type="PROSITE-ProRule" id="PRU01360"/>
    </source>
</evidence>
<evidence type="ECO:0000259" key="18">
    <source>
        <dbReference type="Pfam" id="PF07715"/>
    </source>
</evidence>
<evidence type="ECO:0000256" key="11">
    <source>
        <dbReference type="ARBA" id="ARBA00023136"/>
    </source>
</evidence>
<keyword evidence="6 14" id="KW-0812">Transmembrane</keyword>
<keyword evidence="10 15" id="KW-0798">TonB box</keyword>
<gene>
    <name evidence="19" type="ORF">SAMN02745857_03768</name>
</gene>
<dbReference type="PANTHER" id="PTHR32552">
    <property type="entry name" value="FERRICHROME IRON RECEPTOR-RELATED"/>
    <property type="match status" value="1"/>
</dbReference>
<evidence type="ECO:0000256" key="8">
    <source>
        <dbReference type="ARBA" id="ARBA00023004"/>
    </source>
</evidence>
<dbReference type="GO" id="GO:0009279">
    <property type="term" value="C:cell outer membrane"/>
    <property type="evidence" value="ECO:0007669"/>
    <property type="project" value="UniProtKB-SubCell"/>
</dbReference>
<evidence type="ECO:0000256" key="15">
    <source>
        <dbReference type="RuleBase" id="RU003357"/>
    </source>
</evidence>
<name>A0A1W1XZC8_9NEIS</name>
<dbReference type="InterPro" id="IPR037066">
    <property type="entry name" value="Plug_dom_sf"/>
</dbReference>
<evidence type="ECO:0000313" key="19">
    <source>
        <dbReference type="EMBL" id="SMC29329.1"/>
    </source>
</evidence>
<dbReference type="Pfam" id="PF07715">
    <property type="entry name" value="Plug"/>
    <property type="match status" value="1"/>
</dbReference>
<comment type="subcellular location">
    <subcellularLocation>
        <location evidence="1 14">Cell outer membrane</location>
        <topology evidence="1 14">Multi-pass membrane protein</topology>
    </subcellularLocation>
</comment>
<evidence type="ECO:0000256" key="1">
    <source>
        <dbReference type="ARBA" id="ARBA00004571"/>
    </source>
</evidence>
<dbReference type="InterPro" id="IPR000531">
    <property type="entry name" value="Beta-barrel_TonB"/>
</dbReference>
<evidence type="ECO:0000313" key="20">
    <source>
        <dbReference type="Proteomes" id="UP000192761"/>
    </source>
</evidence>
<keyword evidence="8" id="KW-0408">Iron</keyword>
<feature type="domain" description="TonB-dependent receptor-like beta-barrel" evidence="17">
    <location>
        <begin position="228"/>
        <end position="646"/>
    </location>
</feature>
<feature type="chain" id="PRO_5012754632" evidence="16">
    <location>
        <begin position="19"/>
        <end position="694"/>
    </location>
</feature>
<dbReference type="InterPro" id="IPR039426">
    <property type="entry name" value="TonB-dep_rcpt-like"/>
</dbReference>
<dbReference type="RefSeq" id="WP_084092702.1">
    <property type="nucleotide sequence ID" value="NZ_FWXD01000033.1"/>
</dbReference>
<dbReference type="SUPFAM" id="SSF56935">
    <property type="entry name" value="Porins"/>
    <property type="match status" value="1"/>
</dbReference>
<dbReference type="PROSITE" id="PS52016">
    <property type="entry name" value="TONB_DEPENDENT_REC_3"/>
    <property type="match status" value="1"/>
</dbReference>
<dbReference type="CDD" id="cd01347">
    <property type="entry name" value="ligand_gated_channel"/>
    <property type="match status" value="1"/>
</dbReference>
<dbReference type="Pfam" id="PF00593">
    <property type="entry name" value="TonB_dep_Rec_b-barrel"/>
    <property type="match status" value="1"/>
</dbReference>
<dbReference type="PANTHER" id="PTHR32552:SF68">
    <property type="entry name" value="FERRICHROME OUTER MEMBRANE TRANSPORTER_PHAGE RECEPTOR"/>
    <property type="match status" value="1"/>
</dbReference>
<evidence type="ECO:0000256" key="12">
    <source>
        <dbReference type="ARBA" id="ARBA00023170"/>
    </source>
</evidence>
<evidence type="ECO:0000256" key="9">
    <source>
        <dbReference type="ARBA" id="ARBA00023065"/>
    </source>
</evidence>
<evidence type="ECO:0000256" key="13">
    <source>
        <dbReference type="ARBA" id="ARBA00023237"/>
    </source>
</evidence>
<evidence type="ECO:0000256" key="7">
    <source>
        <dbReference type="ARBA" id="ARBA00022729"/>
    </source>
</evidence>
<proteinExistence type="inferred from homology"/>
<evidence type="ECO:0000256" key="4">
    <source>
        <dbReference type="ARBA" id="ARBA00022452"/>
    </source>
</evidence>
<feature type="domain" description="TonB-dependent receptor plug" evidence="18">
    <location>
        <begin position="38"/>
        <end position="149"/>
    </location>
</feature>
<keyword evidence="4 14" id="KW-1134">Transmembrane beta strand</keyword>
<keyword evidence="5" id="KW-0410">Iron transport</keyword>
<feature type="signal peptide" evidence="16">
    <location>
        <begin position="1"/>
        <end position="18"/>
    </location>
</feature>